<sequence>MARLTDDAGGTSAIPIGRIFKEDLTLSFPPFLPYFATAYSNNDQKEIPHLLSSDSPNQRPSLGTLVSSQQGFRTFSEPGQLLAHYIEGWQEDSVVMQQIRLSFTRAAEDENPAEANFYLDELEAAEDSKINATRTNSDPQLDQRTKEPESHSSLKARKTSEPLIRGPLGQDHASLETVLTSTMLSKTRHYDTRRRHVPKMEILGSLNFQLTSKGEIHESMKQMMSSGELQSHMVSF</sequence>
<comment type="caution">
    <text evidence="2">The sequence shown here is derived from an EMBL/GenBank/DDBJ whole genome shotgun (WGS) entry which is preliminary data.</text>
</comment>
<feature type="compositionally biased region" description="Basic and acidic residues" evidence="1">
    <location>
        <begin position="141"/>
        <end position="152"/>
    </location>
</feature>
<dbReference type="AlphaFoldDB" id="A0A448XC03"/>
<feature type="region of interest" description="Disordered" evidence="1">
    <location>
        <begin position="128"/>
        <end position="168"/>
    </location>
</feature>
<evidence type="ECO:0000313" key="2">
    <source>
        <dbReference type="EMBL" id="VEL33244.1"/>
    </source>
</evidence>
<keyword evidence="3" id="KW-1185">Reference proteome</keyword>
<name>A0A448XC03_9PLAT</name>
<protein>
    <submittedName>
        <fullName evidence="2">Uncharacterized protein</fullName>
    </submittedName>
</protein>
<feature type="compositionally biased region" description="Polar residues" evidence="1">
    <location>
        <begin position="130"/>
        <end position="140"/>
    </location>
</feature>
<proteinExistence type="predicted"/>
<dbReference type="EMBL" id="CAAALY010245410">
    <property type="protein sequence ID" value="VEL33244.1"/>
    <property type="molecule type" value="Genomic_DNA"/>
</dbReference>
<gene>
    <name evidence="2" type="ORF">PXEA_LOCUS26684</name>
</gene>
<reference evidence="2" key="1">
    <citation type="submission" date="2018-11" db="EMBL/GenBank/DDBJ databases">
        <authorList>
            <consortium name="Pathogen Informatics"/>
        </authorList>
    </citation>
    <scope>NUCLEOTIDE SEQUENCE</scope>
</reference>
<evidence type="ECO:0000256" key="1">
    <source>
        <dbReference type="SAM" id="MobiDB-lite"/>
    </source>
</evidence>
<organism evidence="2 3">
    <name type="scientific">Protopolystoma xenopodis</name>
    <dbReference type="NCBI Taxonomy" id="117903"/>
    <lineage>
        <taxon>Eukaryota</taxon>
        <taxon>Metazoa</taxon>
        <taxon>Spiralia</taxon>
        <taxon>Lophotrochozoa</taxon>
        <taxon>Platyhelminthes</taxon>
        <taxon>Monogenea</taxon>
        <taxon>Polyopisthocotylea</taxon>
        <taxon>Polystomatidea</taxon>
        <taxon>Polystomatidae</taxon>
        <taxon>Protopolystoma</taxon>
    </lineage>
</organism>
<accession>A0A448XC03</accession>
<dbReference type="Proteomes" id="UP000784294">
    <property type="component" value="Unassembled WGS sequence"/>
</dbReference>
<evidence type="ECO:0000313" key="3">
    <source>
        <dbReference type="Proteomes" id="UP000784294"/>
    </source>
</evidence>